<gene>
    <name evidence="2" type="ORF">MALGJ_28260</name>
</gene>
<evidence type="ECO:0000313" key="2">
    <source>
        <dbReference type="EMBL" id="GFG86150.1"/>
    </source>
</evidence>
<dbReference type="AlphaFoldDB" id="A0A7I9YC09"/>
<comment type="caution">
    <text evidence="2">The sequence shown here is derived from an EMBL/GenBank/DDBJ whole genome shotgun (WGS) entry which is preliminary data.</text>
</comment>
<dbReference type="Proteomes" id="UP000465305">
    <property type="component" value="Unassembled WGS sequence"/>
</dbReference>
<sequence length="64" mass="6572">MRALKRALVTGGAGFLGSRLCALLLAEGAQRVWCVDDLSTASEANLAVVQQLSGTSEIAPELAA</sequence>
<accession>A0A7I9YC09</accession>
<dbReference type="InterPro" id="IPR001509">
    <property type="entry name" value="Epimerase_deHydtase"/>
</dbReference>
<dbReference type="EMBL" id="BLKY01000001">
    <property type="protein sequence ID" value="GFG86150.1"/>
    <property type="molecule type" value="Genomic_DNA"/>
</dbReference>
<dbReference type="RefSeq" id="WP_083036021.1">
    <property type="nucleotide sequence ID" value="NZ_BLKY01000001.1"/>
</dbReference>
<proteinExistence type="predicted"/>
<protein>
    <recommendedName>
        <fullName evidence="1">NAD-dependent epimerase/dehydratase domain-containing protein</fullName>
    </recommendedName>
</protein>
<reference evidence="2 3" key="1">
    <citation type="journal article" date="2019" name="Emerg. Microbes Infect.">
        <title>Comprehensive subspecies identification of 175 nontuberculous mycobacteria species based on 7547 genomic profiles.</title>
        <authorList>
            <person name="Matsumoto Y."/>
            <person name="Kinjo T."/>
            <person name="Motooka D."/>
            <person name="Nabeya D."/>
            <person name="Jung N."/>
            <person name="Uechi K."/>
            <person name="Horii T."/>
            <person name="Iida T."/>
            <person name="Fujita J."/>
            <person name="Nakamura S."/>
        </authorList>
    </citation>
    <scope>NUCLEOTIDE SEQUENCE [LARGE SCALE GENOMIC DNA]</scope>
    <source>
        <strain evidence="2 3">JCM 30723</strain>
    </source>
</reference>
<organism evidence="2 3">
    <name type="scientific">Mycolicibacter algericus</name>
    <name type="common">Mycobacterium algericum</name>
    <dbReference type="NCBI Taxonomy" id="1288388"/>
    <lineage>
        <taxon>Bacteria</taxon>
        <taxon>Bacillati</taxon>
        <taxon>Actinomycetota</taxon>
        <taxon>Actinomycetes</taxon>
        <taxon>Mycobacteriales</taxon>
        <taxon>Mycobacteriaceae</taxon>
        <taxon>Mycolicibacter</taxon>
    </lineage>
</organism>
<evidence type="ECO:0000259" key="1">
    <source>
        <dbReference type="Pfam" id="PF01370"/>
    </source>
</evidence>
<evidence type="ECO:0000313" key="3">
    <source>
        <dbReference type="Proteomes" id="UP000465305"/>
    </source>
</evidence>
<feature type="domain" description="NAD-dependent epimerase/dehydratase" evidence="1">
    <location>
        <begin position="7"/>
        <end position="46"/>
    </location>
</feature>
<dbReference type="Gene3D" id="3.40.50.720">
    <property type="entry name" value="NAD(P)-binding Rossmann-like Domain"/>
    <property type="match status" value="1"/>
</dbReference>
<name>A0A7I9YC09_MYCAL</name>
<dbReference type="SUPFAM" id="SSF51735">
    <property type="entry name" value="NAD(P)-binding Rossmann-fold domains"/>
    <property type="match status" value="1"/>
</dbReference>
<dbReference type="Pfam" id="PF01370">
    <property type="entry name" value="Epimerase"/>
    <property type="match status" value="1"/>
</dbReference>
<dbReference type="InterPro" id="IPR036291">
    <property type="entry name" value="NAD(P)-bd_dom_sf"/>
</dbReference>